<evidence type="ECO:0000256" key="2">
    <source>
        <dbReference type="ARBA" id="ARBA00022777"/>
    </source>
</evidence>
<keyword evidence="3" id="KW-0902">Two-component regulatory system</keyword>
<proteinExistence type="predicted"/>
<evidence type="ECO:0000313" key="7">
    <source>
        <dbReference type="Proteomes" id="UP000824115"/>
    </source>
</evidence>
<dbReference type="InterPro" id="IPR011712">
    <property type="entry name" value="Sig_transdc_His_kin_sub3_dim/P"/>
</dbReference>
<dbReference type="InterPro" id="IPR036890">
    <property type="entry name" value="HATPase_C_sf"/>
</dbReference>
<name>A0A9D2GPG2_9BACT</name>
<keyword evidence="1" id="KW-0808">Transferase</keyword>
<keyword evidence="2" id="KW-0418">Kinase</keyword>
<keyword evidence="4" id="KW-0472">Membrane</keyword>
<dbReference type="EMBL" id="DXAW01000022">
    <property type="protein sequence ID" value="HIZ85005.1"/>
    <property type="molecule type" value="Genomic_DNA"/>
</dbReference>
<dbReference type="Pfam" id="PF07730">
    <property type="entry name" value="HisKA_3"/>
    <property type="match status" value="1"/>
</dbReference>
<evidence type="ECO:0000256" key="4">
    <source>
        <dbReference type="SAM" id="Phobius"/>
    </source>
</evidence>
<dbReference type="SUPFAM" id="SSF48452">
    <property type="entry name" value="TPR-like"/>
    <property type="match status" value="1"/>
</dbReference>
<dbReference type="GO" id="GO:0000155">
    <property type="term" value="F:phosphorelay sensor kinase activity"/>
    <property type="evidence" value="ECO:0007669"/>
    <property type="project" value="InterPro"/>
</dbReference>
<gene>
    <name evidence="6" type="ORF">IAC04_00745</name>
</gene>
<keyword evidence="4" id="KW-0812">Transmembrane</keyword>
<dbReference type="InterPro" id="IPR011990">
    <property type="entry name" value="TPR-like_helical_dom_sf"/>
</dbReference>
<dbReference type="CDD" id="cd16917">
    <property type="entry name" value="HATPase_UhpB-NarQ-NarX-like"/>
    <property type="match status" value="1"/>
</dbReference>
<evidence type="ECO:0000256" key="1">
    <source>
        <dbReference type="ARBA" id="ARBA00022679"/>
    </source>
</evidence>
<feature type="domain" description="Signal transduction histidine kinase subgroup 3 dimerisation and phosphoacceptor" evidence="5">
    <location>
        <begin position="395"/>
        <end position="445"/>
    </location>
</feature>
<dbReference type="PANTHER" id="PTHR24421">
    <property type="entry name" value="NITRATE/NITRITE SENSOR PROTEIN NARX-RELATED"/>
    <property type="match status" value="1"/>
</dbReference>
<reference evidence="6" key="1">
    <citation type="journal article" date="2021" name="PeerJ">
        <title>Extensive microbial diversity within the chicken gut microbiome revealed by metagenomics and culture.</title>
        <authorList>
            <person name="Gilroy R."/>
            <person name="Ravi A."/>
            <person name="Getino M."/>
            <person name="Pursley I."/>
            <person name="Horton D.L."/>
            <person name="Alikhan N.F."/>
            <person name="Baker D."/>
            <person name="Gharbi K."/>
            <person name="Hall N."/>
            <person name="Watson M."/>
            <person name="Adriaenssens E.M."/>
            <person name="Foster-Nyarko E."/>
            <person name="Jarju S."/>
            <person name="Secka A."/>
            <person name="Antonio M."/>
            <person name="Oren A."/>
            <person name="Chaudhuri R.R."/>
            <person name="La Ragione R."/>
            <person name="Hildebrand F."/>
            <person name="Pallen M.J."/>
        </authorList>
    </citation>
    <scope>NUCLEOTIDE SEQUENCE</scope>
    <source>
        <strain evidence="6">Gambia16-554</strain>
    </source>
</reference>
<dbReference type="GO" id="GO:0016020">
    <property type="term" value="C:membrane"/>
    <property type="evidence" value="ECO:0007669"/>
    <property type="project" value="InterPro"/>
</dbReference>
<evidence type="ECO:0000313" key="6">
    <source>
        <dbReference type="EMBL" id="HIZ85005.1"/>
    </source>
</evidence>
<comment type="caution">
    <text evidence="6">The sequence shown here is derived from an EMBL/GenBank/DDBJ whole genome shotgun (WGS) entry which is preliminary data.</text>
</comment>
<dbReference type="AlphaFoldDB" id="A0A9D2GPG2"/>
<dbReference type="GO" id="GO:0046983">
    <property type="term" value="F:protein dimerization activity"/>
    <property type="evidence" value="ECO:0007669"/>
    <property type="project" value="InterPro"/>
</dbReference>
<dbReference type="Gene3D" id="1.20.5.1930">
    <property type="match status" value="1"/>
</dbReference>
<reference evidence="6" key="2">
    <citation type="submission" date="2021-04" db="EMBL/GenBank/DDBJ databases">
        <authorList>
            <person name="Gilroy R."/>
        </authorList>
    </citation>
    <scope>NUCLEOTIDE SEQUENCE</scope>
    <source>
        <strain evidence="6">Gambia16-554</strain>
    </source>
</reference>
<evidence type="ECO:0000256" key="3">
    <source>
        <dbReference type="ARBA" id="ARBA00023012"/>
    </source>
</evidence>
<protein>
    <recommendedName>
        <fullName evidence="5">Signal transduction histidine kinase subgroup 3 dimerisation and phosphoacceptor domain-containing protein</fullName>
    </recommendedName>
</protein>
<dbReference type="InterPro" id="IPR050482">
    <property type="entry name" value="Sensor_HK_TwoCompSys"/>
</dbReference>
<accession>A0A9D2GPG2</accession>
<dbReference type="Gene3D" id="3.30.565.10">
    <property type="entry name" value="Histidine kinase-like ATPase, C-terminal domain"/>
    <property type="match status" value="1"/>
</dbReference>
<feature type="transmembrane region" description="Helical" evidence="4">
    <location>
        <begin position="351"/>
        <end position="371"/>
    </location>
</feature>
<sequence length="569" mass="63147">MRRIITGLLLTAAAVFSLRAGTEESFGKLFYLDSLAEASFSEGDIDRSIRLWMDAAHTAEQVVSSEEDSLMYSGILQSIGICYRRKSMLDSTLYYYNAAWNIIRNKKSTEALTEQISLLTSTAILYTFMGRDKEAEQYADKAMALADGSKDIETIMYASTNAGGIYARNGNFPKSAAALRTAVSKAEESGLPDKQLSALTIITSMFNLAGETDSVEYYMKLAEKASEGLPENSVEVLGFRETQAAVLSNLGHYAESNAIYRKLLSASGSNSSVVEDAGYMAMARNYMALGQWENAGQCYERAYSILDSIYNADITAQVSEWSAKYGAAEKELEIFRLEQESLKNRAAMQTWIIIATTLVAVLAGVVLTVAYRRRHLKKVEELRLARKYIDGLEKERARIARDLHDGVCNDLLGIGMQLSSVGSGGPEQDKVLSLLENLRSEVRTISHDMMPPQFSFADIEEVMQMYADRFRTQTKASIQFKAVLEGDMTWNQIPDRISYEVYRIFQEHMGNIIKHSGADRLDAELRLNAESLSLTVSDDGKPFEPDIQAKGGIGLNVMSERAKSIEAVI</sequence>
<dbReference type="Proteomes" id="UP000824115">
    <property type="component" value="Unassembled WGS sequence"/>
</dbReference>
<dbReference type="Gene3D" id="1.25.40.10">
    <property type="entry name" value="Tetratricopeptide repeat domain"/>
    <property type="match status" value="2"/>
</dbReference>
<dbReference type="SUPFAM" id="SSF55874">
    <property type="entry name" value="ATPase domain of HSP90 chaperone/DNA topoisomerase II/histidine kinase"/>
    <property type="match status" value="1"/>
</dbReference>
<organism evidence="6 7">
    <name type="scientific">Candidatus Coprenecus stercoravium</name>
    <dbReference type="NCBI Taxonomy" id="2840735"/>
    <lineage>
        <taxon>Bacteria</taxon>
        <taxon>Pseudomonadati</taxon>
        <taxon>Bacteroidota</taxon>
        <taxon>Bacteroidia</taxon>
        <taxon>Bacteroidales</taxon>
        <taxon>Rikenellaceae</taxon>
        <taxon>Rikenellaceae incertae sedis</taxon>
        <taxon>Candidatus Coprenecus</taxon>
    </lineage>
</organism>
<keyword evidence="4" id="KW-1133">Transmembrane helix</keyword>
<evidence type="ECO:0000259" key="5">
    <source>
        <dbReference type="Pfam" id="PF07730"/>
    </source>
</evidence>
<feature type="non-terminal residue" evidence="6">
    <location>
        <position position="569"/>
    </location>
</feature>